<sequence length="519" mass="60517">MSLFSKFSRLWNTVRFLKPVQFYYRFKYSVWKTNSIPVYDLRHVSANKLKFIPFPVLSVLYKNSTFKFLNIGKEFSEIDWEYPDYGRLWTYNLNYFEFLNQEGMNREEGIRLIKDFEKSSRYNHTAWEPYPLSLRIINWGRFFISNKIDNRDFNTSLFSQVTALSGKLEYHLLANHLLENGFALLFGAYYFNNDFFYRKACHILIPQLREQVLSDGAHFELSPMYHCIMLGRVLDCYNLVSQNALFNQELESFLKKKAGMMLGWLEKIVFKNGDIPLMNDAAFGIALTYRQLKEYAGCLDIYPDIDIQLKESGYRKFMTEKMELLADVGSIGPDYQPGHAHADTFNFVLYLNERPIIVDTGTSTYEVNEIRFYERSTAAHNTVVVAGKNSSEVWGGHRVARRAQVKITKDSPDWIIANHSGYDYLGDHHSRSFKRLNDSFIIEDCTKGEACAYLHFAPEEEIELVGNGIKGKDFRIVFEGAQNITTDKKWHASEFNKRIQNNVVCIQFDQKLLTCIQAL</sequence>
<keyword evidence="4" id="KW-0456">Lyase</keyword>
<reference evidence="7 8" key="1">
    <citation type="submission" date="2018-08" db="EMBL/GenBank/DDBJ databases">
        <title>A genome reference for cultivated species of the human gut microbiota.</title>
        <authorList>
            <person name="Zou Y."/>
            <person name="Xue W."/>
            <person name="Luo G."/>
        </authorList>
    </citation>
    <scope>NUCLEOTIDE SEQUENCE [LARGE SCALE GENOMIC DNA]</scope>
    <source>
        <strain evidence="7 8">OF03-11</strain>
    </source>
</reference>
<dbReference type="EMBL" id="QSCO01000005">
    <property type="protein sequence ID" value="RGY08352.1"/>
    <property type="molecule type" value="Genomic_DNA"/>
</dbReference>
<proteinExistence type="predicted"/>
<organism evidence="7 8">
    <name type="scientific">Odoribacter splanchnicus</name>
    <dbReference type="NCBI Taxonomy" id="28118"/>
    <lineage>
        <taxon>Bacteria</taxon>
        <taxon>Pseudomonadati</taxon>
        <taxon>Bacteroidota</taxon>
        <taxon>Bacteroidia</taxon>
        <taxon>Bacteroidales</taxon>
        <taxon>Odoribacteraceae</taxon>
        <taxon>Odoribacter</taxon>
    </lineage>
</organism>
<evidence type="ECO:0000256" key="1">
    <source>
        <dbReference type="ARBA" id="ARBA00004418"/>
    </source>
</evidence>
<evidence type="ECO:0000256" key="2">
    <source>
        <dbReference type="ARBA" id="ARBA00022729"/>
    </source>
</evidence>
<dbReference type="Gene3D" id="2.70.98.70">
    <property type="match status" value="1"/>
</dbReference>
<dbReference type="InterPro" id="IPR031680">
    <property type="entry name" value="Hepar_II_III_N"/>
</dbReference>
<feature type="domain" description="Heparin-sulfate lyase N-terminal" evidence="6">
    <location>
        <begin position="103"/>
        <end position="304"/>
    </location>
</feature>
<name>A0A413IEF8_9BACT</name>
<dbReference type="Pfam" id="PF16889">
    <property type="entry name" value="Hepar_II_III_N"/>
    <property type="match status" value="1"/>
</dbReference>
<keyword evidence="2" id="KW-0732">Signal</keyword>
<gene>
    <name evidence="7" type="ORF">DXA53_04745</name>
</gene>
<protein>
    <submittedName>
        <fullName evidence="7">Uncharacterized protein</fullName>
    </submittedName>
</protein>
<dbReference type="InterPro" id="IPR008929">
    <property type="entry name" value="Chondroitin_lyas"/>
</dbReference>
<dbReference type="Gene3D" id="1.50.10.100">
    <property type="entry name" value="Chondroitin AC/alginate lyase"/>
    <property type="match status" value="1"/>
</dbReference>
<accession>A0A413IEF8</accession>
<evidence type="ECO:0000259" key="6">
    <source>
        <dbReference type="Pfam" id="PF16889"/>
    </source>
</evidence>
<keyword evidence="3" id="KW-0574">Periplasm</keyword>
<comment type="subcellular location">
    <subcellularLocation>
        <location evidence="1">Periplasm</location>
    </subcellularLocation>
</comment>
<dbReference type="GO" id="GO:0042597">
    <property type="term" value="C:periplasmic space"/>
    <property type="evidence" value="ECO:0007669"/>
    <property type="project" value="UniProtKB-SubCell"/>
</dbReference>
<evidence type="ECO:0000313" key="8">
    <source>
        <dbReference type="Proteomes" id="UP000284434"/>
    </source>
</evidence>
<dbReference type="GO" id="GO:0016829">
    <property type="term" value="F:lyase activity"/>
    <property type="evidence" value="ECO:0007669"/>
    <property type="project" value="UniProtKB-KW"/>
</dbReference>
<evidence type="ECO:0000256" key="3">
    <source>
        <dbReference type="ARBA" id="ARBA00022764"/>
    </source>
</evidence>
<dbReference type="Proteomes" id="UP000284434">
    <property type="component" value="Unassembled WGS sequence"/>
</dbReference>
<dbReference type="AlphaFoldDB" id="A0A413IEF8"/>
<evidence type="ECO:0000259" key="5">
    <source>
        <dbReference type="Pfam" id="PF07940"/>
    </source>
</evidence>
<evidence type="ECO:0000313" key="7">
    <source>
        <dbReference type="EMBL" id="RGY08352.1"/>
    </source>
</evidence>
<dbReference type="PANTHER" id="PTHR39210:SF1">
    <property type="entry name" value="HEPARIN-SULFATE LYASE"/>
    <property type="match status" value="1"/>
</dbReference>
<comment type="caution">
    <text evidence="7">The sequence shown here is derived from an EMBL/GenBank/DDBJ whole genome shotgun (WGS) entry which is preliminary data.</text>
</comment>
<dbReference type="SUPFAM" id="SSF48230">
    <property type="entry name" value="Chondroitin AC/alginate lyase"/>
    <property type="match status" value="1"/>
</dbReference>
<dbReference type="InterPro" id="IPR012480">
    <property type="entry name" value="Hepar_II_III_C"/>
</dbReference>
<feature type="domain" description="Heparinase II/III-like C-terminal" evidence="5">
    <location>
        <begin position="308"/>
        <end position="510"/>
    </location>
</feature>
<dbReference type="Pfam" id="PF07940">
    <property type="entry name" value="Hepar_II_III_C"/>
    <property type="match status" value="1"/>
</dbReference>
<evidence type="ECO:0000256" key="4">
    <source>
        <dbReference type="ARBA" id="ARBA00023239"/>
    </source>
</evidence>
<dbReference type="RefSeq" id="WP_118103266.1">
    <property type="nucleotide sequence ID" value="NZ_QSCO01000005.1"/>
</dbReference>
<dbReference type="PANTHER" id="PTHR39210">
    <property type="entry name" value="HEPARIN-SULFATE LYASE"/>
    <property type="match status" value="1"/>
</dbReference>